<dbReference type="InterPro" id="IPR011542">
    <property type="entry name" value="SUF_FeS_clus_asmbl_SufD"/>
</dbReference>
<dbReference type="NCBIfam" id="TIGR01981">
    <property type="entry name" value="sufD"/>
    <property type="match status" value="1"/>
</dbReference>
<dbReference type="InterPro" id="IPR037284">
    <property type="entry name" value="SUF_FeS_clus_asmbl_SufBD_sf"/>
</dbReference>
<proteinExistence type="inferred from homology"/>
<feature type="domain" description="SUF system FeS cluster assembly SufBD N-terminal" evidence="3">
    <location>
        <begin position="3"/>
        <end position="170"/>
    </location>
</feature>
<evidence type="ECO:0000259" key="3">
    <source>
        <dbReference type="Pfam" id="PF19295"/>
    </source>
</evidence>
<dbReference type="Proteomes" id="UP000220251">
    <property type="component" value="Unassembled WGS sequence"/>
</dbReference>
<dbReference type="GO" id="GO:0016226">
    <property type="term" value="P:iron-sulfur cluster assembly"/>
    <property type="evidence" value="ECO:0007669"/>
    <property type="project" value="InterPro"/>
</dbReference>
<evidence type="ECO:0000259" key="2">
    <source>
        <dbReference type="Pfam" id="PF01458"/>
    </source>
</evidence>
<dbReference type="SUPFAM" id="SSF101960">
    <property type="entry name" value="Stabilizer of iron transporter SufD"/>
    <property type="match status" value="1"/>
</dbReference>
<dbReference type="Pfam" id="PF19295">
    <property type="entry name" value="SufBD_N"/>
    <property type="match status" value="1"/>
</dbReference>
<evidence type="ECO:0000313" key="4">
    <source>
        <dbReference type="EMBL" id="CRX37392.1"/>
    </source>
</evidence>
<dbReference type="PANTHER" id="PTHR43575:SF1">
    <property type="entry name" value="PROTEIN ABCI7, CHLOROPLASTIC"/>
    <property type="match status" value="1"/>
</dbReference>
<comment type="similarity">
    <text evidence="1">Belongs to the iron-sulfur cluster assembly SufBD family.</text>
</comment>
<sequence>MTMETAVDDAFLQATEAIFEESRGSDFLSRLKDEAFTKFLELGLPSRKNEDFKYVKLKPLYARKVQPSFPVEVAKSTVDNLVFSECEGRSIVFVNGHFREELSNTARLPKGTMAMPLLKSARTFNSFFANEWSFLIKEEANPFYLLNTSVAKDGVFIYVPPCTKLDGPIQCLFIYDEASVPMLMQPRLSVFVGAGSEINLQFTHSFSAGKGQTVNAAADFHLEKGAIVRCEETTDEVPEQLYLFKSVRAKLKRDASFTMINTSKGAMTERSDYKVWLQGENSEASLDGLAMLSGKRESHTHIMVIHEGKHTRSRQLFKNVLKDFGRSSFEGQIIVDKEAMKTDAFQLNNNLLLSERCQADSKPMLKIYADDVKASHGATVGRLDEEQLFYLRSRGLSLDKAKEYLTTAFCKEVVDLLSIPKLRESILGKPFFLPGQ</sequence>
<dbReference type="PANTHER" id="PTHR43575">
    <property type="entry name" value="PROTEIN ABCI7, CHLOROPLASTIC"/>
    <property type="match status" value="1"/>
</dbReference>
<dbReference type="OrthoDB" id="9768262at2"/>
<name>A0A0H5DMZ5_9BACT</name>
<dbReference type="RefSeq" id="WP_098037249.1">
    <property type="nucleotide sequence ID" value="NZ_CWGJ01000001.1"/>
</dbReference>
<evidence type="ECO:0000256" key="1">
    <source>
        <dbReference type="ARBA" id="ARBA00043967"/>
    </source>
</evidence>
<organism evidence="4 5">
    <name type="scientific">Estrella lausannensis</name>
    <dbReference type="NCBI Taxonomy" id="483423"/>
    <lineage>
        <taxon>Bacteria</taxon>
        <taxon>Pseudomonadati</taxon>
        <taxon>Chlamydiota</taxon>
        <taxon>Chlamydiia</taxon>
        <taxon>Parachlamydiales</taxon>
        <taxon>Candidatus Criblamydiaceae</taxon>
        <taxon>Estrella</taxon>
    </lineage>
</organism>
<dbReference type="InterPro" id="IPR055346">
    <property type="entry name" value="Fe-S_cluster_assembly_SufBD"/>
</dbReference>
<dbReference type="InterPro" id="IPR000825">
    <property type="entry name" value="SUF_FeS_clus_asmbl_SufBD_core"/>
</dbReference>
<evidence type="ECO:0000313" key="5">
    <source>
        <dbReference type="Proteomes" id="UP000220251"/>
    </source>
</evidence>
<feature type="domain" description="SUF system FeS cluster assembly SufBD core" evidence="2">
    <location>
        <begin position="182"/>
        <end position="409"/>
    </location>
</feature>
<keyword evidence="5" id="KW-1185">Reference proteome</keyword>
<accession>A0A0H5DMZ5</accession>
<protein>
    <submittedName>
        <fullName evidence="4">FeS assembly protein SufD</fullName>
    </submittedName>
</protein>
<dbReference type="AlphaFoldDB" id="A0A0H5DMZ5"/>
<reference evidence="5" key="1">
    <citation type="submission" date="2015-06" db="EMBL/GenBank/DDBJ databases">
        <authorList>
            <person name="Bertelli C."/>
        </authorList>
    </citation>
    <scope>NUCLEOTIDE SEQUENCE [LARGE SCALE GENOMIC DNA]</scope>
    <source>
        <strain evidence="5">CRIB-30</strain>
    </source>
</reference>
<dbReference type="Pfam" id="PF01458">
    <property type="entry name" value="SUFBD_core"/>
    <property type="match status" value="1"/>
</dbReference>
<dbReference type="EMBL" id="CWGJ01000001">
    <property type="protein sequence ID" value="CRX37392.1"/>
    <property type="molecule type" value="Genomic_DNA"/>
</dbReference>
<dbReference type="InterPro" id="IPR045595">
    <property type="entry name" value="SufBD_N"/>
</dbReference>
<gene>
    <name evidence="4" type="primary">sufD</name>
    <name evidence="4" type="ORF">ELAC_0028</name>
</gene>